<dbReference type="EMBL" id="JAOG01000001">
    <property type="protein sequence ID" value="EUA59146.1"/>
    <property type="molecule type" value="Genomic_DNA"/>
</dbReference>
<organism evidence="2 3">
    <name type="scientific">Mycobacterium intracellulare 1956</name>
    <dbReference type="NCBI Taxonomy" id="1299331"/>
    <lineage>
        <taxon>Bacteria</taxon>
        <taxon>Bacillati</taxon>
        <taxon>Actinomycetota</taxon>
        <taxon>Actinomycetes</taxon>
        <taxon>Mycobacteriales</taxon>
        <taxon>Mycobacteriaceae</taxon>
        <taxon>Mycobacterium</taxon>
        <taxon>Mycobacterium avium complex (MAC)</taxon>
    </lineage>
</organism>
<protein>
    <submittedName>
        <fullName evidence="2">Uncharacterized protein</fullName>
    </submittedName>
</protein>
<evidence type="ECO:0000256" key="1">
    <source>
        <dbReference type="SAM" id="MobiDB-lite"/>
    </source>
</evidence>
<feature type="region of interest" description="Disordered" evidence="1">
    <location>
        <begin position="27"/>
        <end position="113"/>
    </location>
</feature>
<sequence>MRVAREAQKSVKRARLAVVDVVAEARERVGEEVEEEVAPPAVAEPAPRKRPGKAAKRPPQAAAELEPRKRPGKAGKRPPQAAAELEPRKRPGKAGKRPPQAAAKSGDDHHHGG</sequence>
<dbReference type="AlphaFoldDB" id="X8CTH1"/>
<reference evidence="2 3" key="1">
    <citation type="submission" date="2013-12" db="EMBL/GenBank/DDBJ databases">
        <authorList>
            <person name="Zelazny A."/>
            <person name="Olivier K."/>
            <person name="Holland S."/>
            <person name="Lenaerts A."/>
            <person name="Ordway D."/>
            <person name="DeGroote M.A."/>
            <person name="Parker T."/>
            <person name="Sizemore C."/>
            <person name="Tallon L.J."/>
            <person name="Sadzewicz L.K."/>
            <person name="Sengamalay N."/>
            <person name="Fraser C.M."/>
            <person name="Hine E."/>
            <person name="Shefchek K.A."/>
            <person name="Das S.P."/>
            <person name="Tettelin H."/>
        </authorList>
    </citation>
    <scope>NUCLEOTIDE SEQUENCE [LARGE SCALE GENOMIC DNA]</scope>
    <source>
        <strain evidence="2 3">1956</strain>
    </source>
</reference>
<name>X8CTH1_MYCIT</name>
<evidence type="ECO:0000313" key="2">
    <source>
        <dbReference type="EMBL" id="EUA59146.1"/>
    </source>
</evidence>
<dbReference type="InterPro" id="IPR009963">
    <property type="entry name" value="DUF1490"/>
</dbReference>
<accession>X8CTH1</accession>
<gene>
    <name evidence="2" type="ORF">I550_2292</name>
</gene>
<proteinExistence type="predicted"/>
<comment type="caution">
    <text evidence="2">The sequence shown here is derived from an EMBL/GenBank/DDBJ whole genome shotgun (WGS) entry which is preliminary data.</text>
</comment>
<dbReference type="Pfam" id="PF07371">
    <property type="entry name" value="DUF1490"/>
    <property type="match status" value="1"/>
</dbReference>
<evidence type="ECO:0000313" key="3">
    <source>
        <dbReference type="Proteomes" id="UP000020825"/>
    </source>
</evidence>
<dbReference type="Proteomes" id="UP000020825">
    <property type="component" value="Unassembled WGS sequence"/>
</dbReference>